<dbReference type="CDD" id="cd00338">
    <property type="entry name" value="Ser_Recombinase"/>
    <property type="match status" value="1"/>
</dbReference>
<dbReference type="PANTHER" id="PTHR30461:SF23">
    <property type="entry name" value="DNA RECOMBINASE-RELATED"/>
    <property type="match status" value="1"/>
</dbReference>
<dbReference type="GO" id="GO:0003677">
    <property type="term" value="F:DNA binding"/>
    <property type="evidence" value="ECO:0007669"/>
    <property type="project" value="InterPro"/>
</dbReference>
<dbReference type="Gene3D" id="3.40.50.1390">
    <property type="entry name" value="Resolvase, N-terminal catalytic domain"/>
    <property type="match status" value="1"/>
</dbReference>
<sequence>MFTDTHPTAGPSKVTAAHLQRRALLYVRQSSLKQVLHNTESAIRQYDLRGKAIALGWAADQITVIDIDQGQSGASAADREGFGQLVADVSLGRAGIVLGLECSRLARNSADWHQLLELCAMTGTLICDEDGLYDPRTFNDRLLLGMKGQMSEAELHFIKARLRGGQLSKARRGELITPLPVGLVYDGAHHVILDPDTAVRGALAHLFSTFEATGSASACVKAFHTAGLLFPWRHLKGPRKGEIDWKPLAHSTALRVLHNPRYAGAFTYGRHSHHTMPGGKTVTTQLPREQWVSFIPGAHPGYITLDRYDANLARLQSNAAAHGRERRSGPPREGPALLQGIIVCGRCGLKMTVRYHHRRGTEVPTYMCQRDGIENGRPVCATIPGQDLDQAIGQLLIDTLTPLTVEAALQVSAELEHRAADADRLRAAHVERAHYLADLARRRYLAVDPANRLVADTLEADWNTALRALNQAQESYERARHEGTGHLTDAQKTRINQLVTDLPAIWNDPDTPQRERKRIARLLLTDVTITRTSDTITAHLRFPGGDHTTLTLPTPKPIGEQRKTSDEVVAAVGELLDDHTIGEIADLLRQRGLTTGTGEPFHRLSVDRVIRTYRLRSRRQRLRAAGMLTLAETAAAHGVTKDTVKAWRRAGIVGGQRYNDKGEYLYTPPDPDNPPDCPKIGRRTKGP</sequence>
<dbReference type="OrthoDB" id="8782062at2"/>
<dbReference type="EMBL" id="CCSD01000071">
    <property type="protein sequence ID" value="CDZ90051.1"/>
    <property type="molecule type" value="Genomic_DNA"/>
</dbReference>
<dbReference type="InterPro" id="IPR036162">
    <property type="entry name" value="Resolvase-like_N_sf"/>
</dbReference>
<protein>
    <submittedName>
        <fullName evidence="2">Uncharacterized protein</fullName>
    </submittedName>
</protein>
<dbReference type="AlphaFoldDB" id="A0A098BQP8"/>
<organism evidence="2 3">
    <name type="scientific">Rhodococcus ruber</name>
    <dbReference type="NCBI Taxonomy" id="1830"/>
    <lineage>
        <taxon>Bacteria</taxon>
        <taxon>Bacillati</taxon>
        <taxon>Actinomycetota</taxon>
        <taxon>Actinomycetes</taxon>
        <taxon>Mycobacteriales</taxon>
        <taxon>Nocardiaceae</taxon>
        <taxon>Rhodococcus</taxon>
    </lineage>
</organism>
<dbReference type="SMART" id="SM00857">
    <property type="entry name" value="Resolvase"/>
    <property type="match status" value="1"/>
</dbReference>
<dbReference type="PROSITE" id="PS51736">
    <property type="entry name" value="RECOMBINASES_3"/>
    <property type="match status" value="1"/>
</dbReference>
<dbReference type="InterPro" id="IPR011109">
    <property type="entry name" value="DNA_bind_recombinase_dom"/>
</dbReference>
<dbReference type="SUPFAM" id="SSF53041">
    <property type="entry name" value="Resolvase-like"/>
    <property type="match status" value="1"/>
</dbReference>
<dbReference type="Pfam" id="PF07508">
    <property type="entry name" value="Recombinase"/>
    <property type="match status" value="1"/>
</dbReference>
<dbReference type="RefSeq" id="WP_006946735.1">
    <property type="nucleotide sequence ID" value="NZ_CP023714.1"/>
</dbReference>
<proteinExistence type="predicted"/>
<dbReference type="Pfam" id="PF13408">
    <property type="entry name" value="Zn_ribbon_recom"/>
    <property type="match status" value="1"/>
</dbReference>
<evidence type="ECO:0000313" key="2">
    <source>
        <dbReference type="EMBL" id="CDZ90051.1"/>
    </source>
</evidence>
<accession>A0A098BQP8</accession>
<dbReference type="InterPro" id="IPR050639">
    <property type="entry name" value="SSR_resolvase"/>
</dbReference>
<gene>
    <name evidence="2" type="ORF">RHRU231_590110</name>
</gene>
<dbReference type="Gene3D" id="3.90.1750.20">
    <property type="entry name" value="Putative Large Serine Recombinase, Chain B, Domain 2"/>
    <property type="match status" value="1"/>
</dbReference>
<dbReference type="PANTHER" id="PTHR30461">
    <property type="entry name" value="DNA-INVERTASE FROM LAMBDOID PROPHAGE"/>
    <property type="match status" value="1"/>
</dbReference>
<dbReference type="Pfam" id="PF00239">
    <property type="entry name" value="Resolvase"/>
    <property type="match status" value="1"/>
</dbReference>
<dbReference type="InterPro" id="IPR006119">
    <property type="entry name" value="Resolv_N"/>
</dbReference>
<dbReference type="InterPro" id="IPR038109">
    <property type="entry name" value="DNA_bind_recomb_sf"/>
</dbReference>
<evidence type="ECO:0000256" key="1">
    <source>
        <dbReference type="SAM" id="MobiDB-lite"/>
    </source>
</evidence>
<feature type="compositionally biased region" description="Pro residues" evidence="1">
    <location>
        <begin position="668"/>
        <end position="677"/>
    </location>
</feature>
<reference evidence="2 3" key="1">
    <citation type="journal article" date="2014" name="Genome Announc.">
        <title>Draft Genome Sequence of Propane- and Butane-Oxidizing Actinobacterium Rhodococcus ruber IEGM 231.</title>
        <authorList>
            <person name="Ivshina I.B."/>
            <person name="Kuyukina M.S."/>
            <person name="Krivoruchko A.V."/>
            <person name="Barbe V."/>
            <person name="Fischer C."/>
        </authorList>
    </citation>
    <scope>NUCLEOTIDE SEQUENCE [LARGE SCALE GENOMIC DNA]</scope>
</reference>
<dbReference type="PROSITE" id="PS51737">
    <property type="entry name" value="RECOMBINASE_DNA_BIND"/>
    <property type="match status" value="1"/>
</dbReference>
<dbReference type="InterPro" id="IPR025827">
    <property type="entry name" value="Zn_ribbon_recom_dom"/>
</dbReference>
<name>A0A098BQP8_9NOCA</name>
<feature type="region of interest" description="Disordered" evidence="1">
    <location>
        <begin position="659"/>
        <end position="687"/>
    </location>
</feature>
<dbReference type="GO" id="GO:0000150">
    <property type="term" value="F:DNA strand exchange activity"/>
    <property type="evidence" value="ECO:0007669"/>
    <property type="project" value="InterPro"/>
</dbReference>
<dbReference type="Proteomes" id="UP000042997">
    <property type="component" value="Unassembled WGS sequence"/>
</dbReference>
<evidence type="ECO:0000313" key="3">
    <source>
        <dbReference type="Proteomes" id="UP000042997"/>
    </source>
</evidence>